<dbReference type="EMBL" id="CAOS01000008">
    <property type="protein sequence ID" value="CCO07926.1"/>
    <property type="molecule type" value="Genomic_DNA"/>
</dbReference>
<dbReference type="InterPro" id="IPR001584">
    <property type="entry name" value="Integrase_cat-core"/>
</dbReference>
<comment type="caution">
    <text evidence="4">The sequence shown here is derived from an EMBL/GenBank/DDBJ whole genome shotgun (WGS) entry which is preliminary data.</text>
</comment>
<dbReference type="Proteomes" id="UP000009315">
    <property type="component" value="Unassembled WGS sequence"/>
</dbReference>
<dbReference type="InterPro" id="IPR054353">
    <property type="entry name" value="IstA-like_C"/>
</dbReference>
<dbReference type="eggNOG" id="COG1484">
    <property type="taxonomic scope" value="Bacteria"/>
</dbReference>
<dbReference type="GO" id="GO:0003676">
    <property type="term" value="F:nucleic acid binding"/>
    <property type="evidence" value="ECO:0007669"/>
    <property type="project" value="InterPro"/>
</dbReference>
<comment type="similarity">
    <text evidence="2">Belongs to the transposase IS21/IS408/IS1162 family.</text>
</comment>
<protein>
    <recommendedName>
        <fullName evidence="3">Integrase catalytic domain-containing protein</fullName>
    </recommendedName>
</protein>
<evidence type="ECO:0000259" key="3">
    <source>
        <dbReference type="PROSITE" id="PS50994"/>
    </source>
</evidence>
<dbReference type="eggNOG" id="COG4584">
    <property type="taxonomic scope" value="Bacteria"/>
</dbReference>
<proteinExistence type="inferred from homology"/>
<reference evidence="4 5" key="1">
    <citation type="journal article" date="2013" name="Genome Announc.">
        <title>Genome Sequence of the Sulfate-Reducing Bacterium Desulfotomaculum hydrothermale Lam5(T).</title>
        <authorList>
            <person name="Amin O."/>
            <person name="Fardeau M.L."/>
            <person name="Valette O."/>
            <person name="Hirschler-Rea A."/>
            <person name="Barbe V."/>
            <person name="Medigue C."/>
            <person name="Vacherie B."/>
            <person name="Ollivier B."/>
            <person name="Bertin P.N."/>
            <person name="Dolla A."/>
        </authorList>
    </citation>
    <scope>NUCLEOTIDE SEQUENCE [LARGE SCALE GENOMIC DNA]</scope>
    <source>
        <strain evidence="5">Lam5 / DSM 18033</strain>
    </source>
</reference>
<dbReference type="PANTHER" id="PTHR35004:SF6">
    <property type="entry name" value="TRANSPOSASE"/>
    <property type="match status" value="1"/>
</dbReference>
<dbReference type="Pfam" id="PF22483">
    <property type="entry name" value="Mu-transpos_C_2"/>
    <property type="match status" value="1"/>
</dbReference>
<dbReference type="InterPro" id="IPR012337">
    <property type="entry name" value="RNaseH-like_sf"/>
</dbReference>
<evidence type="ECO:0000256" key="1">
    <source>
        <dbReference type="ARBA" id="ARBA00008059"/>
    </source>
</evidence>
<dbReference type="InterPro" id="IPR047661">
    <property type="entry name" value="IstB"/>
</dbReference>
<organism evidence="4 5">
    <name type="scientific">Desulforamulus hydrothermalis Lam5 = DSM 18033</name>
    <dbReference type="NCBI Taxonomy" id="1121428"/>
    <lineage>
        <taxon>Bacteria</taxon>
        <taxon>Bacillati</taxon>
        <taxon>Bacillota</taxon>
        <taxon>Clostridia</taxon>
        <taxon>Eubacteriales</taxon>
        <taxon>Peptococcaceae</taxon>
        <taxon>Desulforamulus</taxon>
    </lineage>
</organism>
<dbReference type="InterPro" id="IPR002611">
    <property type="entry name" value="IstB_ATP-bd"/>
</dbReference>
<dbReference type="STRING" id="1121428.DESHY_160050"/>
<dbReference type="PROSITE" id="PS50994">
    <property type="entry name" value="INTEGRASE"/>
    <property type="match status" value="1"/>
</dbReference>
<dbReference type="Gene3D" id="3.30.420.10">
    <property type="entry name" value="Ribonuclease H-like superfamily/Ribonuclease H"/>
    <property type="match status" value="1"/>
</dbReference>
<dbReference type="GO" id="GO:0005524">
    <property type="term" value="F:ATP binding"/>
    <property type="evidence" value="ECO:0007669"/>
    <property type="project" value="InterPro"/>
</dbReference>
<evidence type="ECO:0000313" key="4">
    <source>
        <dbReference type="EMBL" id="CCO07926.1"/>
    </source>
</evidence>
<dbReference type="SMART" id="SM00382">
    <property type="entry name" value="AAA"/>
    <property type="match status" value="1"/>
</dbReference>
<dbReference type="CDD" id="cd00009">
    <property type="entry name" value="AAA"/>
    <property type="match status" value="1"/>
</dbReference>
<sequence length="456" mass="52290">MPTLLQRLGLFTKVCKVRRPETKGKVERGVQYVKNNFLPGKRFVDLQDLNQQALHWCERINRRIHGTTGERPIDRLREENLSPIPSAERWEKYLHEPRQVSRDGFVSYDGVRYGVPWRYSGREGTVREVNGWVEIWADGTCIARHQKVYRSRATVFCENQYAGLTTAQGYAYPRPQARQISSQQVEVRSLDVYEQLTGGGSMIELEQARLRLEELGLQQAALLLDAHLEAASHGQPTYLSFLNMLLDAEIAERQKRNMEVRTKLAHLPYRKTLEEFDFAFQPSIDERLIRELATMTFVTRHENVLFLGPPGVGKSHLAVALAVEAISQGISVYFVSLSQLIEDLRKAYTENRLDKRLRIYIRPKLLIIDEIGYLPFDSLAANLFFQVVSARYERGSILLTSNKSFGEWGELMGDPILATAILDRLLHHSHIVNIRGNSYRLREKMRTGAYGSPSTT</sequence>
<evidence type="ECO:0000256" key="2">
    <source>
        <dbReference type="ARBA" id="ARBA00009277"/>
    </source>
</evidence>
<dbReference type="InterPro" id="IPR027417">
    <property type="entry name" value="P-loop_NTPase"/>
</dbReference>
<keyword evidence="5" id="KW-1185">Reference proteome</keyword>
<dbReference type="InterPro" id="IPR036397">
    <property type="entry name" value="RNaseH_sf"/>
</dbReference>
<evidence type="ECO:0000313" key="5">
    <source>
        <dbReference type="Proteomes" id="UP000009315"/>
    </source>
</evidence>
<dbReference type="PANTHER" id="PTHR35004">
    <property type="entry name" value="TRANSPOSASE RV3428C-RELATED"/>
    <property type="match status" value="1"/>
</dbReference>
<dbReference type="InterPro" id="IPR003593">
    <property type="entry name" value="AAA+_ATPase"/>
</dbReference>
<dbReference type="NCBIfam" id="NF038214">
    <property type="entry name" value="IS21_help_AAA"/>
    <property type="match status" value="1"/>
</dbReference>
<dbReference type="Pfam" id="PF01695">
    <property type="entry name" value="IstB_IS21"/>
    <property type="match status" value="1"/>
</dbReference>
<name>K8EH24_9FIRM</name>
<gene>
    <name evidence="4" type="ORF">DESHY_160050</name>
</gene>
<dbReference type="GO" id="GO:0015074">
    <property type="term" value="P:DNA integration"/>
    <property type="evidence" value="ECO:0007669"/>
    <property type="project" value="InterPro"/>
</dbReference>
<feature type="domain" description="Integrase catalytic" evidence="3">
    <location>
        <begin position="1"/>
        <end position="80"/>
    </location>
</feature>
<dbReference type="SUPFAM" id="SSF53098">
    <property type="entry name" value="Ribonuclease H-like"/>
    <property type="match status" value="1"/>
</dbReference>
<dbReference type="SUPFAM" id="SSF52540">
    <property type="entry name" value="P-loop containing nucleoside triphosphate hydrolases"/>
    <property type="match status" value="1"/>
</dbReference>
<dbReference type="Gene3D" id="3.40.50.300">
    <property type="entry name" value="P-loop containing nucleotide triphosphate hydrolases"/>
    <property type="match status" value="1"/>
</dbReference>
<comment type="similarity">
    <text evidence="1">Belongs to the IS21/IS1162 putative ATP-binding protein family.</text>
</comment>
<accession>K8EH24</accession>
<dbReference type="AlphaFoldDB" id="K8EH24"/>